<dbReference type="SUPFAM" id="SSF55781">
    <property type="entry name" value="GAF domain-like"/>
    <property type="match status" value="1"/>
</dbReference>
<evidence type="ECO:0000313" key="3">
    <source>
        <dbReference type="Proteomes" id="UP000076420"/>
    </source>
</evidence>
<evidence type="ECO:0000313" key="2">
    <source>
        <dbReference type="EnsemblMetazoa" id="BGLB023267-PA"/>
    </source>
</evidence>
<dbReference type="AlphaFoldDB" id="A0A2C9KT69"/>
<gene>
    <name evidence="2" type="primary">106075336</name>
</gene>
<dbReference type="STRING" id="6526.A0A2C9KT69"/>
<dbReference type="InterPro" id="IPR029016">
    <property type="entry name" value="GAF-like_dom_sf"/>
</dbReference>
<evidence type="ECO:0000259" key="1">
    <source>
        <dbReference type="Pfam" id="PF01590"/>
    </source>
</evidence>
<dbReference type="EnsemblMetazoa" id="BGLB023267-RA">
    <property type="protein sequence ID" value="BGLB023267-PA"/>
    <property type="gene ID" value="BGLB023267"/>
</dbReference>
<dbReference type="Pfam" id="PF01590">
    <property type="entry name" value="GAF"/>
    <property type="match status" value="1"/>
</dbReference>
<dbReference type="VEuPathDB" id="VectorBase:BGLB023267"/>
<feature type="domain" description="GAF" evidence="1">
    <location>
        <begin position="3"/>
        <end position="54"/>
    </location>
</feature>
<dbReference type="InterPro" id="IPR003018">
    <property type="entry name" value="GAF"/>
</dbReference>
<name>A0A2C9KT69_BIOGL</name>
<accession>A0A2C9KT69</accession>
<proteinExistence type="predicted"/>
<reference evidence="2" key="1">
    <citation type="submission" date="2020-05" db="UniProtKB">
        <authorList>
            <consortium name="EnsemblMetazoa"/>
        </authorList>
    </citation>
    <scope>IDENTIFICATION</scope>
    <source>
        <strain evidence="2">BB02</strain>
    </source>
</reference>
<protein>
    <recommendedName>
        <fullName evidence="1">GAF domain-containing protein</fullName>
    </recommendedName>
</protein>
<sequence length="77" mass="8702">MGYKTRSILSMPIKDSEGEVIGVAQAINKISAKDEPFDEHDEKVFGTYLAFCGIGLKNAQLYEKSLLENFRNQVWMS</sequence>
<dbReference type="KEGG" id="bgt:106075336"/>
<dbReference type="VEuPathDB" id="VectorBase:BGLAX_033294"/>
<dbReference type="Proteomes" id="UP000076420">
    <property type="component" value="Unassembled WGS sequence"/>
</dbReference>
<organism evidence="2 3">
    <name type="scientific">Biomphalaria glabrata</name>
    <name type="common">Bloodfluke planorb</name>
    <name type="synonym">Freshwater snail</name>
    <dbReference type="NCBI Taxonomy" id="6526"/>
    <lineage>
        <taxon>Eukaryota</taxon>
        <taxon>Metazoa</taxon>
        <taxon>Spiralia</taxon>
        <taxon>Lophotrochozoa</taxon>
        <taxon>Mollusca</taxon>
        <taxon>Gastropoda</taxon>
        <taxon>Heterobranchia</taxon>
        <taxon>Euthyneura</taxon>
        <taxon>Panpulmonata</taxon>
        <taxon>Hygrophila</taxon>
        <taxon>Lymnaeoidea</taxon>
        <taxon>Planorbidae</taxon>
        <taxon>Biomphalaria</taxon>
    </lineage>
</organism>
<dbReference type="Gene3D" id="3.30.450.40">
    <property type="match status" value="1"/>
</dbReference>